<protein>
    <submittedName>
        <fullName evidence="2">Uncharacterized protein</fullName>
    </submittedName>
</protein>
<dbReference type="AlphaFoldDB" id="A0A7D6BSK9"/>
<keyword evidence="1" id="KW-0812">Transmembrane</keyword>
<dbReference type="KEGG" id="flt:Sv326_0226"/>
<sequence>MSILNKWKRGQVWSYDLIVGSILFVIAMGILAFFWWSARTNMSENKDVVIQESAKLGDLLISPGIPTDWNNSVNITNQNTWSSIRQIGLTEGWDTNVISVDKLYKFSRMSLVNYSFVRANLRPKYDFYVELIYLNNSVENNVILNGTAVRAGKQYSDVTAKAVAKTDRIVVYNHSAAILRLYIWSDYIWD</sequence>
<evidence type="ECO:0000313" key="2">
    <source>
        <dbReference type="EMBL" id="QLJ52401.1"/>
    </source>
</evidence>
<feature type="transmembrane region" description="Helical" evidence="1">
    <location>
        <begin position="12"/>
        <end position="36"/>
    </location>
</feature>
<evidence type="ECO:0000313" key="3">
    <source>
        <dbReference type="Proteomes" id="UP000510821"/>
    </source>
</evidence>
<accession>A0A7D6BSK9</accession>
<proteinExistence type="predicted"/>
<keyword evidence="1" id="KW-0472">Membrane</keyword>
<gene>
    <name evidence="2" type="ORF">Sv326_0226</name>
</gene>
<keyword evidence="1" id="KW-1133">Transmembrane helix</keyword>
<organism evidence="2 3">
    <name type="scientific">Fermentimicrarchaeum limneticum</name>
    <dbReference type="NCBI Taxonomy" id="2795018"/>
    <lineage>
        <taxon>Archaea</taxon>
        <taxon>Candidatus Micrarchaeota</taxon>
        <taxon>Candidatus Fermentimicrarchaeales</taxon>
        <taxon>Candidatus Fermentimicrarchaeaceae</taxon>
        <taxon>Candidatus Fermentimicrarchaeum</taxon>
    </lineage>
</organism>
<evidence type="ECO:0000256" key="1">
    <source>
        <dbReference type="SAM" id="Phobius"/>
    </source>
</evidence>
<reference evidence="3" key="1">
    <citation type="submission" date="2020-07" db="EMBL/GenBank/DDBJ databases">
        <title>Metabolic diversity and evolutionary history of the archaeal phylum ###Micrarchaeota### uncovered from a freshwater lake metagenome.</title>
        <authorList>
            <person name="Kadnikov V.V."/>
            <person name="Savvichev A.S."/>
            <person name="Mardanov A.V."/>
            <person name="Beletsky A.V."/>
            <person name="Chupakov A.V."/>
            <person name="Kokryatskaya N.M."/>
            <person name="Pimenov N.V."/>
            <person name="Ravin N.V."/>
        </authorList>
    </citation>
    <scope>NUCLEOTIDE SEQUENCE [LARGE SCALE GENOMIC DNA]</scope>
</reference>
<dbReference type="EMBL" id="CP058998">
    <property type="protein sequence ID" value="QLJ52401.1"/>
    <property type="molecule type" value="Genomic_DNA"/>
</dbReference>
<dbReference type="Proteomes" id="UP000510821">
    <property type="component" value="Chromosome"/>
</dbReference>
<name>A0A7D6BSK9_FERL1</name>